<reference evidence="9" key="2">
    <citation type="submission" date="2025-08" db="UniProtKB">
        <authorList>
            <consortium name="Ensembl"/>
        </authorList>
    </citation>
    <scope>IDENTIFICATION</scope>
</reference>
<accession>A0A667ZP25</accession>
<reference evidence="9" key="3">
    <citation type="submission" date="2025-09" db="UniProtKB">
        <authorList>
            <consortium name="Ensembl"/>
        </authorList>
    </citation>
    <scope>IDENTIFICATION</scope>
</reference>
<name>A0A667ZP25_9TELE</name>
<dbReference type="InterPro" id="IPR036322">
    <property type="entry name" value="WD40_repeat_dom_sf"/>
</dbReference>
<evidence type="ECO:0000313" key="10">
    <source>
        <dbReference type="Proteomes" id="UP000472263"/>
    </source>
</evidence>
<dbReference type="Gene3D" id="2.130.10.10">
    <property type="entry name" value="YVTN repeat-like/Quinoprotein amine dehydrogenase"/>
    <property type="match status" value="1"/>
</dbReference>
<dbReference type="InterPro" id="IPR050853">
    <property type="entry name" value="WD_repeat_DNA-damage-binding"/>
</dbReference>
<dbReference type="GO" id="GO:0005634">
    <property type="term" value="C:nucleus"/>
    <property type="evidence" value="ECO:0007669"/>
    <property type="project" value="TreeGrafter"/>
</dbReference>
<dbReference type="FunFam" id="2.130.10.10:FF:000180">
    <property type="entry name" value="WD repeat-containing protein 76"/>
    <property type="match status" value="1"/>
</dbReference>
<protein>
    <recommendedName>
        <fullName evidence="3 7">WD repeat-containing protein 76</fullName>
    </recommendedName>
</protein>
<gene>
    <name evidence="9" type="primary">wdr76</name>
</gene>
<keyword evidence="4 6" id="KW-0853">WD repeat</keyword>
<comment type="similarity">
    <text evidence="2 7">Belongs to the WD repeat DDB2/WDR76 family.</text>
</comment>
<dbReference type="Proteomes" id="UP000472263">
    <property type="component" value="Chromosome 3"/>
</dbReference>
<dbReference type="Ensembl" id="ENSMMDT00005045542.1">
    <property type="protein sequence ID" value="ENSMMDP00005044655.1"/>
    <property type="gene ID" value="ENSMMDG00005020481.1"/>
</dbReference>
<feature type="compositionally biased region" description="Basic and acidic residues" evidence="8">
    <location>
        <begin position="63"/>
        <end position="90"/>
    </location>
</feature>
<organism evidence="9 10">
    <name type="scientific">Myripristis murdjan</name>
    <name type="common">pinecone soldierfish</name>
    <dbReference type="NCBI Taxonomy" id="586833"/>
    <lineage>
        <taxon>Eukaryota</taxon>
        <taxon>Metazoa</taxon>
        <taxon>Chordata</taxon>
        <taxon>Craniata</taxon>
        <taxon>Vertebrata</taxon>
        <taxon>Euteleostomi</taxon>
        <taxon>Actinopterygii</taxon>
        <taxon>Neopterygii</taxon>
        <taxon>Teleostei</taxon>
        <taxon>Neoteleostei</taxon>
        <taxon>Acanthomorphata</taxon>
        <taxon>Holocentriformes</taxon>
        <taxon>Holocentridae</taxon>
        <taxon>Myripristis</taxon>
    </lineage>
</organism>
<dbReference type="GeneID" id="115378900"/>
<dbReference type="GeneTree" id="ENSGT00510000048144"/>
<dbReference type="PROSITE" id="PS50082">
    <property type="entry name" value="WD_REPEATS_2"/>
    <property type="match status" value="1"/>
</dbReference>
<evidence type="ECO:0000256" key="8">
    <source>
        <dbReference type="SAM" id="MobiDB-lite"/>
    </source>
</evidence>
<comment type="subunit">
    <text evidence="7">Interacts with CUL4A and/or CUL4B.</text>
</comment>
<dbReference type="PANTHER" id="PTHR14773">
    <property type="entry name" value="WD REPEAT-CONTAINING PROTEIN 76"/>
    <property type="match status" value="1"/>
</dbReference>
<dbReference type="InterPro" id="IPR001680">
    <property type="entry name" value="WD40_rpt"/>
</dbReference>
<keyword evidence="10" id="KW-1185">Reference proteome</keyword>
<reference evidence="9" key="1">
    <citation type="submission" date="2019-06" db="EMBL/GenBank/DDBJ databases">
        <authorList>
            <consortium name="Wellcome Sanger Institute Data Sharing"/>
        </authorList>
    </citation>
    <scope>NUCLEOTIDE SEQUENCE [LARGE SCALE GENOMIC DNA]</scope>
</reference>
<evidence type="ECO:0000256" key="1">
    <source>
        <dbReference type="ARBA" id="ARBA00002530"/>
    </source>
</evidence>
<comment type="function">
    <text evidence="1 7">Specifically binds 5-hydroxymethylcytosine (5hmC), suggesting that it acts as a specific reader of 5hmC.</text>
</comment>
<keyword evidence="5" id="KW-0677">Repeat</keyword>
<dbReference type="Pfam" id="PF00400">
    <property type="entry name" value="WD40"/>
    <property type="match status" value="1"/>
</dbReference>
<feature type="compositionally biased region" description="Basic and acidic residues" evidence="8">
    <location>
        <begin position="1"/>
        <end position="12"/>
    </location>
</feature>
<dbReference type="GO" id="GO:2000001">
    <property type="term" value="P:regulation of DNA damage checkpoint"/>
    <property type="evidence" value="ECO:0007669"/>
    <property type="project" value="TreeGrafter"/>
</dbReference>
<dbReference type="SMART" id="SM00320">
    <property type="entry name" value="WD40"/>
    <property type="match status" value="5"/>
</dbReference>
<dbReference type="PANTHER" id="PTHR14773:SF0">
    <property type="entry name" value="WD REPEAT-CONTAINING PROTEIN 76"/>
    <property type="match status" value="1"/>
</dbReference>
<evidence type="ECO:0000256" key="3">
    <source>
        <dbReference type="ARBA" id="ARBA00021234"/>
    </source>
</evidence>
<dbReference type="InParanoid" id="A0A667ZP25"/>
<dbReference type="AlphaFoldDB" id="A0A667ZP25"/>
<evidence type="ECO:0000256" key="5">
    <source>
        <dbReference type="ARBA" id="ARBA00022737"/>
    </source>
</evidence>
<dbReference type="SUPFAM" id="SSF50978">
    <property type="entry name" value="WD40 repeat-like"/>
    <property type="match status" value="1"/>
</dbReference>
<evidence type="ECO:0000256" key="4">
    <source>
        <dbReference type="ARBA" id="ARBA00022574"/>
    </source>
</evidence>
<proteinExistence type="inferred from homology"/>
<dbReference type="CTD" id="79968"/>
<feature type="repeat" description="WD" evidence="6">
    <location>
        <begin position="445"/>
        <end position="487"/>
    </location>
</feature>
<evidence type="ECO:0000256" key="7">
    <source>
        <dbReference type="RuleBase" id="RU365004"/>
    </source>
</evidence>
<feature type="region of interest" description="Disordered" evidence="8">
    <location>
        <begin position="1"/>
        <end position="116"/>
    </location>
</feature>
<dbReference type="RefSeq" id="XP_029935323.1">
    <property type="nucleotide sequence ID" value="XM_030079463.1"/>
</dbReference>
<evidence type="ECO:0000313" key="9">
    <source>
        <dbReference type="Ensembl" id="ENSMMDP00005044655.1"/>
    </source>
</evidence>
<evidence type="ECO:0000256" key="6">
    <source>
        <dbReference type="PROSITE-ProRule" id="PRU00221"/>
    </source>
</evidence>
<dbReference type="InterPro" id="IPR015943">
    <property type="entry name" value="WD40/YVTN_repeat-like_dom_sf"/>
</dbReference>
<dbReference type="GO" id="GO:0003677">
    <property type="term" value="F:DNA binding"/>
    <property type="evidence" value="ECO:0007669"/>
    <property type="project" value="TreeGrafter"/>
</dbReference>
<sequence length="577" mass="64726">MATEMVKHEAVVKTHKMSQEMTPPGQKDSDREVTVRRSARQKKQRVTTQGEGVLAPKRLNYTSKEDAAKKTAEKRKRETLSEKTSDEDKARKKGKVKKEDVENSDVEHASDGHRGLSAYELERLENIRQNQAFLSSIKLFQATEDLRESSRPKPSQRGLMRSKAAVREVLPPRKSLRLQHKEAEVLTLPPEPRGVFLDQSKSESVKKHLGPLPLVPVNMEEGSRLPPELLELCSEDSTKEVKMQPDLKEYSRALKTMRITEDQVAKVVKDRIFSAAFHPCSRSLLMATGDKWGRVGLWNMGGSWGDDGVLLFEPHSRPVSCMAFSRANPSHLLSLSYDGSLRCMDVEKAVFDDVYDIDDGLKSFDFLSHDCSALVVGDWYGDVAIVDRRTPGSAMSVHSLDTKSVRCVSVHPLQNQYFAAAESKVVSIYDSRYLKKTKSQAVSQLHGHSLSISSAYFSPSTGNRVLTCCMDDKIRIYDTSAMTTEAPLLTSIRHDMQTGRWLSKLSAVWDPKQEDCFVVGSMGRPRKVLVFHESGQLQHTFRDDEYLTTVLSVTAFHPTRNALLGGNASGRLHVFTD</sequence>
<evidence type="ECO:0000256" key="2">
    <source>
        <dbReference type="ARBA" id="ARBA00005434"/>
    </source>
</evidence>
<feature type="compositionally biased region" description="Basic and acidic residues" evidence="8">
    <location>
        <begin position="97"/>
        <end position="116"/>
    </location>
</feature>